<dbReference type="Proteomes" id="UP000032900">
    <property type="component" value="Unassembled WGS sequence"/>
</dbReference>
<evidence type="ECO:0000313" key="3">
    <source>
        <dbReference type="Proteomes" id="UP000032900"/>
    </source>
</evidence>
<accession>A0A0E9LRJ5</accession>
<reference evidence="2 3" key="1">
    <citation type="journal article" date="2015" name="Microbes Environ.">
        <title>Distribution and evolution of nitrogen fixation genes in the phylum bacteroidetes.</title>
        <authorList>
            <person name="Inoue J."/>
            <person name="Oshima K."/>
            <person name="Suda W."/>
            <person name="Sakamoto M."/>
            <person name="Iino T."/>
            <person name="Noda S."/>
            <person name="Hongoh Y."/>
            <person name="Hattori M."/>
            <person name="Ohkuma M."/>
        </authorList>
    </citation>
    <scope>NUCLEOTIDE SEQUENCE [LARGE SCALE GENOMIC DNA]</scope>
    <source>
        <strain evidence="2">JCM 15548</strain>
    </source>
</reference>
<protein>
    <recommendedName>
        <fullName evidence="4">DUF3109 family protein</fullName>
    </recommendedName>
</protein>
<name>A0A0E9LRJ5_9BACT</name>
<comment type="caution">
    <text evidence="2">The sequence shown here is derived from an EMBL/GenBank/DDBJ whole genome shotgun (WGS) entry which is preliminary data.</text>
</comment>
<dbReference type="InterPro" id="IPR021458">
    <property type="entry name" value="Rv0495c"/>
</dbReference>
<dbReference type="AlphaFoldDB" id="A0A0E9LRJ5"/>
<evidence type="ECO:0000313" key="2">
    <source>
        <dbReference type="EMBL" id="GAO28217.1"/>
    </source>
</evidence>
<comment type="similarity">
    <text evidence="1">Belongs to the Rv0495c family.</text>
</comment>
<dbReference type="EMBL" id="BAZW01000001">
    <property type="protein sequence ID" value="GAO28217.1"/>
    <property type="molecule type" value="Genomic_DNA"/>
</dbReference>
<evidence type="ECO:0008006" key="4">
    <source>
        <dbReference type="Google" id="ProtNLM"/>
    </source>
</evidence>
<proteinExistence type="inferred from homology"/>
<organism evidence="2 3">
    <name type="scientific">Geofilum rubicundum JCM 15548</name>
    <dbReference type="NCBI Taxonomy" id="1236989"/>
    <lineage>
        <taxon>Bacteria</taxon>
        <taxon>Pseudomonadati</taxon>
        <taxon>Bacteroidota</taxon>
        <taxon>Bacteroidia</taxon>
        <taxon>Marinilabiliales</taxon>
        <taxon>Marinilabiliaceae</taxon>
        <taxon>Geofilum</taxon>
    </lineage>
</organism>
<dbReference type="RefSeq" id="WP_062122067.1">
    <property type="nucleotide sequence ID" value="NZ_BAZW01000001.1"/>
</dbReference>
<evidence type="ECO:0000256" key="1">
    <source>
        <dbReference type="ARBA" id="ARBA00093770"/>
    </source>
</evidence>
<sequence length="197" mass="22331">MVQIDDKLISLDIFERHFICDLPKCLGACCVEGESGAPLEDEETAILERIFPVIKPMLSKKALEEIEKTGTWEVDVDGDKVTPIINGKECVYTYFDDTGVCKCSIEKAYNEGLIDFKKPISCHLYPIRVTRYSDFEAMNYHQWPICGPAKVLGAEIGVPIYKFLQEAITRKYGAAFYHEMEEADKILKERGSDDSDN</sequence>
<dbReference type="OrthoDB" id="597501at2"/>
<dbReference type="Pfam" id="PF11307">
    <property type="entry name" value="DUF3109"/>
    <property type="match status" value="1"/>
</dbReference>
<keyword evidence="3" id="KW-1185">Reference proteome</keyword>
<gene>
    <name evidence="2" type="ORF">JCM15548_283</name>
</gene>
<dbReference type="STRING" id="1236989.JCM15548_283"/>